<evidence type="ECO:0000259" key="3">
    <source>
        <dbReference type="Pfam" id="PF17147"/>
    </source>
</evidence>
<dbReference type="InterPro" id="IPR033412">
    <property type="entry name" value="PFOR_II"/>
</dbReference>
<evidence type="ECO:0000256" key="1">
    <source>
        <dbReference type="ARBA" id="ARBA00023002"/>
    </source>
</evidence>
<organism evidence="4 5">
    <name type="scientific">Eiseniibacteriota bacterium</name>
    <dbReference type="NCBI Taxonomy" id="2212470"/>
    <lineage>
        <taxon>Bacteria</taxon>
        <taxon>Candidatus Eiseniibacteriota</taxon>
    </lineage>
</organism>
<dbReference type="EMBL" id="VBOZ01000017">
    <property type="protein sequence ID" value="TMQ64794.1"/>
    <property type="molecule type" value="Genomic_DNA"/>
</dbReference>
<name>A0A538TME6_UNCEI</name>
<dbReference type="Pfam" id="PF01855">
    <property type="entry name" value="POR_N"/>
    <property type="match status" value="1"/>
</dbReference>
<sequence>MKLLLGNEAIAHGAIAGGVTFFAGYPLAQSSEIDAALISLLGGREGAAVLVEDTPAALGAVLGAGAGGGLGATALTGDVLGSAEELVRFGIESKLPGLIAVIGARPESSRGVERAGQTEVRRLRIGPAGSGPAPVWAPASAQECFTLARAASIEAREQSTPALLYVDDVVAHLREPVAAIDDGLEREAGVPAGPAELYRTRDATVLVVAFGIVARAARTAVRLAREQGIRAGLFRPVRLWPFPFAELEEAAARAGVLLVAELNEGQLHEAIAARVGAAGPAAARPRAARDRQTILSLSEPSEGMLRPGRILESLLEAA</sequence>
<accession>A0A538TME6</accession>
<dbReference type="PANTHER" id="PTHR43088:SF1">
    <property type="entry name" value="SUBUNIT OF PYRUVATE:FLAVODOXIN OXIDOREDUCTASE"/>
    <property type="match status" value="1"/>
</dbReference>
<evidence type="ECO:0008006" key="6">
    <source>
        <dbReference type="Google" id="ProtNLM"/>
    </source>
</evidence>
<evidence type="ECO:0000313" key="4">
    <source>
        <dbReference type="EMBL" id="TMQ64794.1"/>
    </source>
</evidence>
<dbReference type="Proteomes" id="UP000317691">
    <property type="component" value="Unassembled WGS sequence"/>
</dbReference>
<dbReference type="AlphaFoldDB" id="A0A538TME6"/>
<keyword evidence="1" id="KW-0560">Oxidoreductase</keyword>
<evidence type="ECO:0000313" key="5">
    <source>
        <dbReference type="Proteomes" id="UP000317691"/>
    </source>
</evidence>
<dbReference type="SUPFAM" id="SSF52518">
    <property type="entry name" value="Thiamin diphosphate-binding fold (THDP-binding)"/>
    <property type="match status" value="1"/>
</dbReference>
<evidence type="ECO:0000259" key="2">
    <source>
        <dbReference type="Pfam" id="PF01855"/>
    </source>
</evidence>
<dbReference type="Pfam" id="PF17147">
    <property type="entry name" value="PFOR_II"/>
    <property type="match status" value="1"/>
</dbReference>
<dbReference type="GO" id="GO:0016491">
    <property type="term" value="F:oxidoreductase activity"/>
    <property type="evidence" value="ECO:0007669"/>
    <property type="project" value="UniProtKB-KW"/>
</dbReference>
<dbReference type="SUPFAM" id="SSF52922">
    <property type="entry name" value="TK C-terminal domain-like"/>
    <property type="match status" value="1"/>
</dbReference>
<gene>
    <name evidence="4" type="ORF">E6K79_07085</name>
</gene>
<dbReference type="InterPro" id="IPR052368">
    <property type="entry name" value="2-oxoacid_oxidoreductase"/>
</dbReference>
<proteinExistence type="predicted"/>
<dbReference type="InterPro" id="IPR029061">
    <property type="entry name" value="THDP-binding"/>
</dbReference>
<feature type="domain" description="Pyruvate:ferredoxin oxidoreductase core" evidence="3">
    <location>
        <begin position="203"/>
        <end position="276"/>
    </location>
</feature>
<dbReference type="PANTHER" id="PTHR43088">
    <property type="entry name" value="SUBUNIT OF PYRUVATE:FLAVODOXIN OXIDOREDUCTASE-RELATED"/>
    <property type="match status" value="1"/>
</dbReference>
<reference evidence="4 5" key="1">
    <citation type="journal article" date="2019" name="Nat. Microbiol.">
        <title>Mediterranean grassland soil C-N compound turnover is dependent on rainfall and depth, and is mediated by genomically divergent microorganisms.</title>
        <authorList>
            <person name="Diamond S."/>
            <person name="Andeer P.F."/>
            <person name="Li Z."/>
            <person name="Crits-Christoph A."/>
            <person name="Burstein D."/>
            <person name="Anantharaman K."/>
            <person name="Lane K.R."/>
            <person name="Thomas B.C."/>
            <person name="Pan C."/>
            <person name="Northen T.R."/>
            <person name="Banfield J.F."/>
        </authorList>
    </citation>
    <scope>NUCLEOTIDE SEQUENCE [LARGE SCALE GENOMIC DNA]</scope>
    <source>
        <strain evidence="4">WS_9</strain>
    </source>
</reference>
<dbReference type="InterPro" id="IPR009014">
    <property type="entry name" value="Transketo_C/PFOR_II"/>
</dbReference>
<dbReference type="Gene3D" id="3.40.50.970">
    <property type="match status" value="1"/>
</dbReference>
<comment type="caution">
    <text evidence="4">The sequence shown here is derived from an EMBL/GenBank/DDBJ whole genome shotgun (WGS) entry which is preliminary data.</text>
</comment>
<protein>
    <recommendedName>
        <fullName evidence="6">3-methyl-2-oxobutanoate dehydrogenase subunit beta</fullName>
    </recommendedName>
</protein>
<dbReference type="InterPro" id="IPR002880">
    <property type="entry name" value="Pyrv_Fd/Flavodoxin_OxRdtase_N"/>
</dbReference>
<feature type="domain" description="Pyruvate flavodoxin/ferredoxin oxidoreductase pyrimidine binding" evidence="2">
    <location>
        <begin position="12"/>
        <end position="196"/>
    </location>
</feature>
<dbReference type="Gene3D" id="3.40.50.920">
    <property type="match status" value="1"/>
</dbReference>